<dbReference type="AlphaFoldDB" id="A0A427B4J5"/>
<evidence type="ECO:0008006" key="3">
    <source>
        <dbReference type="Google" id="ProtNLM"/>
    </source>
</evidence>
<comment type="caution">
    <text evidence="1">The sequence shown here is derived from an EMBL/GenBank/DDBJ whole genome shotgun (WGS) entry which is preliminary data.</text>
</comment>
<dbReference type="Proteomes" id="UP000287651">
    <property type="component" value="Unassembled WGS sequence"/>
</dbReference>
<proteinExistence type="predicted"/>
<organism evidence="1 2">
    <name type="scientific">Ensete ventricosum</name>
    <name type="common">Abyssinian banana</name>
    <name type="synonym">Musa ensete</name>
    <dbReference type="NCBI Taxonomy" id="4639"/>
    <lineage>
        <taxon>Eukaryota</taxon>
        <taxon>Viridiplantae</taxon>
        <taxon>Streptophyta</taxon>
        <taxon>Embryophyta</taxon>
        <taxon>Tracheophyta</taxon>
        <taxon>Spermatophyta</taxon>
        <taxon>Magnoliopsida</taxon>
        <taxon>Liliopsida</taxon>
        <taxon>Zingiberales</taxon>
        <taxon>Musaceae</taxon>
        <taxon>Ensete</taxon>
    </lineage>
</organism>
<protein>
    <recommendedName>
        <fullName evidence="3">Retrotransposon gag domain-containing protein</fullName>
    </recommendedName>
</protein>
<name>A0A427B4J5_ENSVE</name>
<evidence type="ECO:0000313" key="1">
    <source>
        <dbReference type="EMBL" id="RRT83393.1"/>
    </source>
</evidence>
<gene>
    <name evidence="1" type="ORF">B296_00010361</name>
</gene>
<dbReference type="EMBL" id="AMZH03000503">
    <property type="protein sequence ID" value="RRT83393.1"/>
    <property type="molecule type" value="Genomic_DNA"/>
</dbReference>
<sequence>MKEFESNFLASIKPKVSLAALLSLSEKDKEPLSHFVSHFRRNHGSAPRSSLFDNASIHPSLRPQGSVGKQINIIIEGPMSGGVNTSRQRAYSQAIMEKRYSETDEPRISFLVVEAKYPTHDNALMISVYVTNTLVKRVMVDTDSSMDILYKDTFQKLGLTMTDLSPLARSLDPRL</sequence>
<accession>A0A427B4J5</accession>
<evidence type="ECO:0000313" key="2">
    <source>
        <dbReference type="Proteomes" id="UP000287651"/>
    </source>
</evidence>
<reference evidence="1 2" key="1">
    <citation type="journal article" date="2014" name="Agronomy (Basel)">
        <title>A Draft Genome Sequence for Ensete ventricosum, the Drought-Tolerant Tree Against Hunger.</title>
        <authorList>
            <person name="Harrison J."/>
            <person name="Moore K.A."/>
            <person name="Paszkiewicz K."/>
            <person name="Jones T."/>
            <person name="Grant M."/>
            <person name="Ambacheew D."/>
            <person name="Muzemil S."/>
            <person name="Studholme D.J."/>
        </authorList>
    </citation>
    <scope>NUCLEOTIDE SEQUENCE [LARGE SCALE GENOMIC DNA]</scope>
</reference>